<dbReference type="HOGENOM" id="CLU_2441188_0_0_1"/>
<evidence type="ECO:0000313" key="3">
    <source>
        <dbReference type="Proteomes" id="UP000054477"/>
    </source>
</evidence>
<keyword evidence="3" id="KW-1185">Reference proteome</keyword>
<organism evidence="2 3">
    <name type="scientific">Laccaria amethystina LaAM-08-1</name>
    <dbReference type="NCBI Taxonomy" id="1095629"/>
    <lineage>
        <taxon>Eukaryota</taxon>
        <taxon>Fungi</taxon>
        <taxon>Dikarya</taxon>
        <taxon>Basidiomycota</taxon>
        <taxon>Agaricomycotina</taxon>
        <taxon>Agaricomycetes</taxon>
        <taxon>Agaricomycetidae</taxon>
        <taxon>Agaricales</taxon>
        <taxon>Agaricineae</taxon>
        <taxon>Hydnangiaceae</taxon>
        <taxon>Laccaria</taxon>
    </lineage>
</organism>
<protein>
    <submittedName>
        <fullName evidence="2">Uncharacterized protein</fullName>
    </submittedName>
</protein>
<evidence type="ECO:0000256" key="1">
    <source>
        <dbReference type="SAM" id="MobiDB-lite"/>
    </source>
</evidence>
<gene>
    <name evidence="2" type="ORF">K443DRAFT_680679</name>
</gene>
<reference evidence="3" key="2">
    <citation type="submission" date="2015-01" db="EMBL/GenBank/DDBJ databases">
        <title>Evolutionary Origins and Diversification of the Mycorrhizal Mutualists.</title>
        <authorList>
            <consortium name="DOE Joint Genome Institute"/>
            <consortium name="Mycorrhizal Genomics Consortium"/>
            <person name="Kohler A."/>
            <person name="Kuo A."/>
            <person name="Nagy L.G."/>
            <person name="Floudas D."/>
            <person name="Copeland A."/>
            <person name="Barry K.W."/>
            <person name="Cichocki N."/>
            <person name="Veneault-Fourrey C."/>
            <person name="LaButti K."/>
            <person name="Lindquist E.A."/>
            <person name="Lipzen A."/>
            <person name="Lundell T."/>
            <person name="Morin E."/>
            <person name="Murat C."/>
            <person name="Riley R."/>
            <person name="Ohm R."/>
            <person name="Sun H."/>
            <person name="Tunlid A."/>
            <person name="Henrissat B."/>
            <person name="Grigoriev I.V."/>
            <person name="Hibbett D.S."/>
            <person name="Martin F."/>
        </authorList>
    </citation>
    <scope>NUCLEOTIDE SEQUENCE [LARGE SCALE GENOMIC DNA]</scope>
    <source>
        <strain evidence="3">LaAM-08-1</strain>
    </source>
</reference>
<evidence type="ECO:0000313" key="2">
    <source>
        <dbReference type="EMBL" id="KIJ98571.1"/>
    </source>
</evidence>
<reference evidence="2 3" key="1">
    <citation type="submission" date="2014-04" db="EMBL/GenBank/DDBJ databases">
        <authorList>
            <consortium name="DOE Joint Genome Institute"/>
            <person name="Kuo A."/>
            <person name="Kohler A."/>
            <person name="Nagy L.G."/>
            <person name="Floudas D."/>
            <person name="Copeland A."/>
            <person name="Barry K.W."/>
            <person name="Cichocki N."/>
            <person name="Veneault-Fourrey C."/>
            <person name="LaButti K."/>
            <person name="Lindquist E.A."/>
            <person name="Lipzen A."/>
            <person name="Lundell T."/>
            <person name="Morin E."/>
            <person name="Murat C."/>
            <person name="Sun H."/>
            <person name="Tunlid A."/>
            <person name="Henrissat B."/>
            <person name="Grigoriev I.V."/>
            <person name="Hibbett D.S."/>
            <person name="Martin F."/>
            <person name="Nordberg H.P."/>
            <person name="Cantor M.N."/>
            <person name="Hua S.X."/>
        </authorList>
    </citation>
    <scope>NUCLEOTIDE SEQUENCE [LARGE SCALE GENOMIC DNA]</scope>
    <source>
        <strain evidence="2 3">LaAM-08-1</strain>
    </source>
</reference>
<feature type="region of interest" description="Disordered" evidence="1">
    <location>
        <begin position="71"/>
        <end position="90"/>
    </location>
</feature>
<accession>A0A0C9XM22</accession>
<dbReference type="AlphaFoldDB" id="A0A0C9XM22"/>
<dbReference type="Proteomes" id="UP000054477">
    <property type="component" value="Unassembled WGS sequence"/>
</dbReference>
<proteinExistence type="predicted"/>
<sequence length="90" mass="9935">MDLIEYHFAPCHQADYVGPTVANEPKLVEHLVTRAQGENKETLEKKALKPTSADSRFGGAQMLTTCQVQTGSEMVPVSEEEDSLALKYPK</sequence>
<name>A0A0C9XM22_9AGAR</name>
<dbReference type="EMBL" id="KN838666">
    <property type="protein sequence ID" value="KIJ98571.1"/>
    <property type="molecule type" value="Genomic_DNA"/>
</dbReference>